<name>A0A8G1A2E0_9EURY</name>
<dbReference type="PROSITE" id="PS50110">
    <property type="entry name" value="RESPONSE_REGULATORY"/>
    <property type="match status" value="1"/>
</dbReference>
<protein>
    <submittedName>
        <fullName evidence="5">Response regulator</fullName>
    </submittedName>
</protein>
<dbReference type="AlphaFoldDB" id="A0A8G1A2E0"/>
<dbReference type="KEGG" id="mfk:E2N92_04945"/>
<dbReference type="Pfam" id="PF18548">
    <property type="entry name" value="MetOD2"/>
    <property type="match status" value="1"/>
</dbReference>
<dbReference type="InterPro" id="IPR040541">
    <property type="entry name" value="MetOD2"/>
</dbReference>
<dbReference type="InterPro" id="IPR050595">
    <property type="entry name" value="Bact_response_regulator"/>
</dbReference>
<keyword evidence="6" id="KW-1185">Reference proteome</keyword>
<dbReference type="PANTHER" id="PTHR44591:SF3">
    <property type="entry name" value="RESPONSE REGULATORY DOMAIN-CONTAINING PROTEIN"/>
    <property type="match status" value="1"/>
</dbReference>
<evidence type="ECO:0000256" key="3">
    <source>
        <dbReference type="SAM" id="Coils"/>
    </source>
</evidence>
<dbReference type="InterPro" id="IPR001789">
    <property type="entry name" value="Sig_transdc_resp-reg_receiver"/>
</dbReference>
<evidence type="ECO:0000256" key="2">
    <source>
        <dbReference type="PROSITE-ProRule" id="PRU00169"/>
    </source>
</evidence>
<dbReference type="OrthoDB" id="2830at2157"/>
<dbReference type="RefSeq" id="WP_220682590.1">
    <property type="nucleotide sequence ID" value="NZ_CP037968.1"/>
</dbReference>
<dbReference type="SUPFAM" id="SSF52172">
    <property type="entry name" value="CheY-like"/>
    <property type="match status" value="1"/>
</dbReference>
<dbReference type="Proteomes" id="UP000826709">
    <property type="component" value="Chromosome"/>
</dbReference>
<dbReference type="EMBL" id="CP037968">
    <property type="protein sequence ID" value="QYZ78822.1"/>
    <property type="molecule type" value="Genomic_DNA"/>
</dbReference>
<dbReference type="Gene3D" id="3.40.50.2300">
    <property type="match status" value="1"/>
</dbReference>
<organism evidence="5 6">
    <name type="scientific">Methanofollis formosanus</name>
    <dbReference type="NCBI Taxonomy" id="299308"/>
    <lineage>
        <taxon>Archaea</taxon>
        <taxon>Methanobacteriati</taxon>
        <taxon>Methanobacteriota</taxon>
        <taxon>Stenosarchaea group</taxon>
        <taxon>Methanomicrobia</taxon>
        <taxon>Methanomicrobiales</taxon>
        <taxon>Methanomicrobiaceae</taxon>
        <taxon>Methanofollis</taxon>
    </lineage>
</organism>
<feature type="modified residue" description="4-aspartylphosphate" evidence="2">
    <location>
        <position position="52"/>
    </location>
</feature>
<evidence type="ECO:0000313" key="5">
    <source>
        <dbReference type="EMBL" id="QYZ78822.1"/>
    </source>
</evidence>
<evidence type="ECO:0000259" key="4">
    <source>
        <dbReference type="PROSITE" id="PS50110"/>
    </source>
</evidence>
<sequence length="211" mass="24362">MYSVMVIDDSPFIVDVFVTMLERGGYRAIAAYSGEEGLEILKTMTPDLILLDIMMEPMDGWETLENIKINPATREIPVLMLTAKQLTPDEAEGYGSYIEDYILKPITHRELYEAIERVLQRREVIRNDVERAQQVGLDRHLVDEYARLAKGVDVNTRLLRILETTYNIKDSKASEKISLAIKNMENSIRFQEGRLKQIKEDIEALQQKQIQ</sequence>
<keyword evidence="3" id="KW-0175">Coiled coil</keyword>
<reference evidence="5" key="2">
    <citation type="submission" date="2019-03" db="EMBL/GenBank/DDBJ databases">
        <authorList>
            <person name="Chen S.-C."/>
            <person name="Wu S.-Y."/>
            <person name="Lai M.-C."/>
        </authorList>
    </citation>
    <scope>NUCLEOTIDE SEQUENCE</scope>
    <source>
        <strain evidence="5">ML15</strain>
    </source>
</reference>
<dbReference type="PANTHER" id="PTHR44591">
    <property type="entry name" value="STRESS RESPONSE REGULATOR PROTEIN 1"/>
    <property type="match status" value="1"/>
</dbReference>
<accession>A0A8G1A2E0</accession>
<evidence type="ECO:0000256" key="1">
    <source>
        <dbReference type="ARBA" id="ARBA00022553"/>
    </source>
</evidence>
<feature type="domain" description="Response regulatory" evidence="4">
    <location>
        <begin position="3"/>
        <end position="119"/>
    </location>
</feature>
<dbReference type="SMART" id="SM00448">
    <property type="entry name" value="REC"/>
    <property type="match status" value="1"/>
</dbReference>
<dbReference type="InterPro" id="IPR011006">
    <property type="entry name" value="CheY-like_superfamily"/>
</dbReference>
<evidence type="ECO:0000313" key="6">
    <source>
        <dbReference type="Proteomes" id="UP000826709"/>
    </source>
</evidence>
<feature type="coiled-coil region" evidence="3">
    <location>
        <begin position="181"/>
        <end position="208"/>
    </location>
</feature>
<dbReference type="GO" id="GO:0000160">
    <property type="term" value="P:phosphorelay signal transduction system"/>
    <property type="evidence" value="ECO:0007669"/>
    <property type="project" value="InterPro"/>
</dbReference>
<proteinExistence type="predicted"/>
<dbReference type="Pfam" id="PF00072">
    <property type="entry name" value="Response_reg"/>
    <property type="match status" value="1"/>
</dbReference>
<gene>
    <name evidence="5" type="ORF">E2N92_04945</name>
</gene>
<reference evidence="5" key="1">
    <citation type="journal article" date="2005" name="Int. J. Syst. Evol. Microbiol.">
        <title>Methanofollis formosanus sp. nov., isolated from a fish pond.</title>
        <authorList>
            <person name="Wu S.Y."/>
            <person name="Chen S.C."/>
            <person name="Lai M.C."/>
        </authorList>
    </citation>
    <scope>NUCLEOTIDE SEQUENCE</scope>
    <source>
        <strain evidence="5">ML15</strain>
    </source>
</reference>
<keyword evidence="1 2" id="KW-0597">Phosphoprotein</keyword>